<evidence type="ECO:0000259" key="1">
    <source>
        <dbReference type="Pfam" id="PF09951"/>
    </source>
</evidence>
<dbReference type="PANTHER" id="PTHR38743">
    <property type="entry name" value="SIMILAR TO GLYOXYLASE I FAMILY PROTEIN"/>
    <property type="match status" value="1"/>
</dbReference>
<dbReference type="EMBL" id="JACWZY010000053">
    <property type="protein sequence ID" value="MBD2705342.1"/>
    <property type="molecule type" value="Genomic_DNA"/>
</dbReference>
<reference evidence="3" key="1">
    <citation type="submission" date="2020-09" db="EMBL/GenBank/DDBJ databases">
        <authorList>
            <person name="Kim M.K."/>
        </authorList>
    </citation>
    <scope>NUCLEOTIDE SEQUENCE</scope>
    <source>
        <strain evidence="3">BT702</strain>
    </source>
</reference>
<dbReference type="AlphaFoldDB" id="A0A927AVU1"/>
<accession>A0A927AVU1</accession>
<name>A0A927AVU1_9BACT</name>
<keyword evidence="4" id="KW-1185">Reference proteome</keyword>
<sequence>MKQSWYLDNAVSASKESKYTFYKPSRFILDKLTSGDIVKLRFVLNVPDVDADAERMWVEIEQRLGDEFEGALTNQPQIIVDLEIGRTIKFDVNHIIDTEYEDPENIVEKYIDRCFVTNKVLLEGNKIGYLYREESLGEKNGFYDSGWRITAGTESQEYLDSEGNSQFVSLGKVLNVDDSIVGLLEEPTGSIFEWDDQQKTFARL</sequence>
<protein>
    <submittedName>
        <fullName evidence="3">DUF2185 domain-containing protein</fullName>
    </submittedName>
</protein>
<dbReference type="Pfam" id="PF09951">
    <property type="entry name" value="Imm33"/>
    <property type="match status" value="1"/>
</dbReference>
<evidence type="ECO:0000259" key="2">
    <source>
        <dbReference type="Pfam" id="PF10077"/>
    </source>
</evidence>
<dbReference type="Proteomes" id="UP000598820">
    <property type="component" value="Unassembled WGS sequence"/>
</dbReference>
<evidence type="ECO:0000313" key="3">
    <source>
        <dbReference type="EMBL" id="MBD2705342.1"/>
    </source>
</evidence>
<dbReference type="PANTHER" id="PTHR38743:SF2">
    <property type="entry name" value="DUF2185 DOMAIN-CONTAINING PROTEIN"/>
    <property type="match status" value="1"/>
</dbReference>
<feature type="domain" description="DUF2314" evidence="2">
    <location>
        <begin position="9"/>
        <end position="103"/>
    </location>
</feature>
<dbReference type="InterPro" id="IPR018756">
    <property type="entry name" value="DUF2314"/>
</dbReference>
<dbReference type="Pfam" id="PF10077">
    <property type="entry name" value="DUF2314"/>
    <property type="match status" value="1"/>
</dbReference>
<evidence type="ECO:0000313" key="4">
    <source>
        <dbReference type="Proteomes" id="UP000598820"/>
    </source>
</evidence>
<dbReference type="RefSeq" id="WP_190892648.1">
    <property type="nucleotide sequence ID" value="NZ_JACWZY010000053.1"/>
</dbReference>
<gene>
    <name evidence="3" type="ORF">IC229_32300</name>
</gene>
<comment type="caution">
    <text evidence="3">The sequence shown here is derived from an EMBL/GenBank/DDBJ whole genome shotgun (WGS) entry which is preliminary data.</text>
</comment>
<proteinExistence type="predicted"/>
<feature type="domain" description="Immunity protein Imm33" evidence="1">
    <location>
        <begin position="114"/>
        <end position="201"/>
    </location>
</feature>
<dbReference type="InterPro" id="IPR018689">
    <property type="entry name" value="Imm33_dom"/>
</dbReference>
<organism evidence="3 4">
    <name type="scientific">Spirosoma profusum</name>
    <dbReference type="NCBI Taxonomy" id="2771354"/>
    <lineage>
        <taxon>Bacteria</taxon>
        <taxon>Pseudomonadati</taxon>
        <taxon>Bacteroidota</taxon>
        <taxon>Cytophagia</taxon>
        <taxon>Cytophagales</taxon>
        <taxon>Cytophagaceae</taxon>
        <taxon>Spirosoma</taxon>
    </lineage>
</organism>